<evidence type="ECO:0000313" key="1">
    <source>
        <dbReference type="EMBL" id="EOA81408.1"/>
    </source>
</evidence>
<feature type="non-terminal residue" evidence="1">
    <location>
        <position position="133"/>
    </location>
</feature>
<gene>
    <name evidence="1" type="ORF">SETTUDRAFT_165893</name>
</gene>
<dbReference type="AlphaFoldDB" id="R0JJ88"/>
<accession>R0JJ88</accession>
<dbReference type="Proteomes" id="UP000016935">
    <property type="component" value="Unassembled WGS sequence"/>
</dbReference>
<name>R0JJ88_EXST2</name>
<protein>
    <submittedName>
        <fullName evidence="1">Uncharacterized protein</fullName>
    </submittedName>
</protein>
<evidence type="ECO:0000313" key="2">
    <source>
        <dbReference type="Proteomes" id="UP000016935"/>
    </source>
</evidence>
<reference evidence="1 2" key="1">
    <citation type="journal article" date="2012" name="PLoS Pathog.">
        <title>Diverse lifestyles and strategies of plant pathogenesis encoded in the genomes of eighteen Dothideomycetes fungi.</title>
        <authorList>
            <person name="Ohm R.A."/>
            <person name="Feau N."/>
            <person name="Henrissat B."/>
            <person name="Schoch C.L."/>
            <person name="Horwitz B.A."/>
            <person name="Barry K.W."/>
            <person name="Condon B.J."/>
            <person name="Copeland A.C."/>
            <person name="Dhillon B."/>
            <person name="Glaser F."/>
            <person name="Hesse C.N."/>
            <person name="Kosti I."/>
            <person name="LaButti K."/>
            <person name="Lindquist E.A."/>
            <person name="Lucas S."/>
            <person name="Salamov A.A."/>
            <person name="Bradshaw R.E."/>
            <person name="Ciuffetti L."/>
            <person name="Hamelin R.C."/>
            <person name="Kema G.H.J."/>
            <person name="Lawrence C."/>
            <person name="Scott J.A."/>
            <person name="Spatafora J.W."/>
            <person name="Turgeon B.G."/>
            <person name="de Wit P.J.G.M."/>
            <person name="Zhong S."/>
            <person name="Goodwin S.B."/>
            <person name="Grigoriev I.V."/>
        </authorList>
    </citation>
    <scope>NUCLEOTIDE SEQUENCE [LARGE SCALE GENOMIC DNA]</scope>
    <source>
        <strain evidence="2">28A</strain>
    </source>
</reference>
<keyword evidence="2" id="KW-1185">Reference proteome</keyword>
<organism evidence="1 2">
    <name type="scientific">Exserohilum turcicum (strain 28A)</name>
    <name type="common">Northern leaf blight fungus</name>
    <name type="synonym">Setosphaeria turcica</name>
    <dbReference type="NCBI Taxonomy" id="671987"/>
    <lineage>
        <taxon>Eukaryota</taxon>
        <taxon>Fungi</taxon>
        <taxon>Dikarya</taxon>
        <taxon>Ascomycota</taxon>
        <taxon>Pezizomycotina</taxon>
        <taxon>Dothideomycetes</taxon>
        <taxon>Pleosporomycetidae</taxon>
        <taxon>Pleosporales</taxon>
        <taxon>Pleosporineae</taxon>
        <taxon>Pleosporaceae</taxon>
        <taxon>Exserohilum</taxon>
    </lineage>
</organism>
<dbReference type="HOGENOM" id="CLU_1911760_0_0_1"/>
<dbReference type="GeneID" id="19399624"/>
<dbReference type="RefSeq" id="XP_008030886.1">
    <property type="nucleotide sequence ID" value="XM_008032695.1"/>
</dbReference>
<dbReference type="EMBL" id="KB908866">
    <property type="protein sequence ID" value="EOA81408.1"/>
    <property type="molecule type" value="Genomic_DNA"/>
</dbReference>
<sequence length="133" mass="14726">MHESEGLQKLPYSLGCQVNTWSFLLLRREAEQNQLNRRQAPHYFLQTGCRLARPTLPFTQSSKSHRLAGHGIRTSSFGPIAQPAPSKVPACLPCTFFLIMASITRLSLYQKNASHHGSTAPTLRTPAYCGCGL</sequence>
<reference evidence="1 2" key="2">
    <citation type="journal article" date="2013" name="PLoS Genet.">
        <title>Comparative genome structure, secondary metabolite, and effector coding capacity across Cochliobolus pathogens.</title>
        <authorList>
            <person name="Condon B.J."/>
            <person name="Leng Y."/>
            <person name="Wu D."/>
            <person name="Bushley K.E."/>
            <person name="Ohm R.A."/>
            <person name="Otillar R."/>
            <person name="Martin J."/>
            <person name="Schackwitz W."/>
            <person name="Grimwood J."/>
            <person name="MohdZainudin N."/>
            <person name="Xue C."/>
            <person name="Wang R."/>
            <person name="Manning V.A."/>
            <person name="Dhillon B."/>
            <person name="Tu Z.J."/>
            <person name="Steffenson B.J."/>
            <person name="Salamov A."/>
            <person name="Sun H."/>
            <person name="Lowry S."/>
            <person name="LaButti K."/>
            <person name="Han J."/>
            <person name="Copeland A."/>
            <person name="Lindquist E."/>
            <person name="Barry K."/>
            <person name="Schmutz J."/>
            <person name="Baker S.E."/>
            <person name="Ciuffetti L.M."/>
            <person name="Grigoriev I.V."/>
            <person name="Zhong S."/>
            <person name="Turgeon B.G."/>
        </authorList>
    </citation>
    <scope>NUCLEOTIDE SEQUENCE [LARGE SCALE GENOMIC DNA]</scope>
    <source>
        <strain evidence="2">28A</strain>
    </source>
</reference>
<proteinExistence type="predicted"/>